<evidence type="ECO:0000256" key="1">
    <source>
        <dbReference type="ARBA" id="ARBA00023122"/>
    </source>
</evidence>
<reference evidence="4 5" key="1">
    <citation type="journal article" date="2019" name="Int. J. Syst. Evol. Microbiol.">
        <title>The Global Catalogue of Microorganisms (GCM) 10K type strain sequencing project: providing services to taxonomists for standard genome sequencing and annotation.</title>
        <authorList>
            <consortium name="The Broad Institute Genomics Platform"/>
            <consortium name="The Broad Institute Genome Sequencing Center for Infectious Disease"/>
            <person name="Wu L."/>
            <person name="Ma J."/>
        </authorList>
    </citation>
    <scope>NUCLEOTIDE SEQUENCE [LARGE SCALE GENOMIC DNA]</scope>
    <source>
        <strain evidence="4 5">JCM 14331</strain>
    </source>
</reference>
<dbReference type="RefSeq" id="WP_226766333.1">
    <property type="nucleotide sequence ID" value="NZ_BAAAEO010000002.1"/>
</dbReference>
<dbReference type="InterPro" id="IPR051257">
    <property type="entry name" value="Diverse_CBS-Domain"/>
</dbReference>
<dbReference type="InterPro" id="IPR000644">
    <property type="entry name" value="CBS_dom"/>
</dbReference>
<feature type="domain" description="CBS" evidence="3">
    <location>
        <begin position="72"/>
        <end position="128"/>
    </location>
</feature>
<dbReference type="CDD" id="cd04622">
    <property type="entry name" value="CBS_pair_HRP1_like"/>
    <property type="match status" value="1"/>
</dbReference>
<dbReference type="SMART" id="SM00116">
    <property type="entry name" value="CBS"/>
    <property type="match status" value="2"/>
</dbReference>
<organism evidence="4 5">
    <name type="scientific">Rheinheimera aquimaris</name>
    <dbReference type="NCBI Taxonomy" id="412437"/>
    <lineage>
        <taxon>Bacteria</taxon>
        <taxon>Pseudomonadati</taxon>
        <taxon>Pseudomonadota</taxon>
        <taxon>Gammaproteobacteria</taxon>
        <taxon>Chromatiales</taxon>
        <taxon>Chromatiaceae</taxon>
        <taxon>Rheinheimera</taxon>
    </lineage>
</organism>
<dbReference type="Gene3D" id="3.10.580.10">
    <property type="entry name" value="CBS-domain"/>
    <property type="match status" value="1"/>
</dbReference>
<evidence type="ECO:0000259" key="3">
    <source>
        <dbReference type="PROSITE" id="PS51371"/>
    </source>
</evidence>
<comment type="caution">
    <text evidence="4">The sequence shown here is derived from an EMBL/GenBank/DDBJ whole genome shotgun (WGS) entry which is preliminary data.</text>
</comment>
<evidence type="ECO:0000313" key="4">
    <source>
        <dbReference type="EMBL" id="GAA0547217.1"/>
    </source>
</evidence>
<sequence length="141" mass="15348">MNIKDIMTTNPVLIKPSTTIKEAAACMAREGIGFLLAGEDDELKGTLTDRDIVLRAVSAGKDIESTTVEDILTDDLLYCKEGQDIEEVARNMGEKQVRRLPVVNAQKKLVGVVSLGDLAKYLKPETAGKVLNDISMKFSGH</sequence>
<keyword evidence="5" id="KW-1185">Reference proteome</keyword>
<dbReference type="PROSITE" id="PS51371">
    <property type="entry name" value="CBS"/>
    <property type="match status" value="2"/>
</dbReference>
<dbReference type="InterPro" id="IPR046342">
    <property type="entry name" value="CBS_dom_sf"/>
</dbReference>
<evidence type="ECO:0000256" key="2">
    <source>
        <dbReference type="PROSITE-ProRule" id="PRU00703"/>
    </source>
</evidence>
<dbReference type="EMBL" id="BAAAEO010000002">
    <property type="protein sequence ID" value="GAA0547217.1"/>
    <property type="molecule type" value="Genomic_DNA"/>
</dbReference>
<dbReference type="Pfam" id="PF00571">
    <property type="entry name" value="CBS"/>
    <property type="match status" value="2"/>
</dbReference>
<dbReference type="PANTHER" id="PTHR43080">
    <property type="entry name" value="CBS DOMAIN-CONTAINING PROTEIN CBSX3, MITOCHONDRIAL"/>
    <property type="match status" value="1"/>
</dbReference>
<accession>A0ABN1DMY8</accession>
<keyword evidence="1 2" id="KW-0129">CBS domain</keyword>
<proteinExistence type="predicted"/>
<evidence type="ECO:0000313" key="5">
    <source>
        <dbReference type="Proteomes" id="UP001501169"/>
    </source>
</evidence>
<dbReference type="Proteomes" id="UP001501169">
    <property type="component" value="Unassembled WGS sequence"/>
</dbReference>
<gene>
    <name evidence="4" type="ORF">GCM10009098_13490</name>
</gene>
<name>A0ABN1DMY8_9GAMM</name>
<dbReference type="SUPFAM" id="SSF54631">
    <property type="entry name" value="CBS-domain pair"/>
    <property type="match status" value="1"/>
</dbReference>
<protein>
    <submittedName>
        <fullName evidence="4">CBS domain-containing protein</fullName>
    </submittedName>
</protein>
<feature type="domain" description="CBS" evidence="3">
    <location>
        <begin position="7"/>
        <end position="63"/>
    </location>
</feature>
<dbReference type="PANTHER" id="PTHR43080:SF2">
    <property type="entry name" value="CBS DOMAIN-CONTAINING PROTEIN"/>
    <property type="match status" value="1"/>
</dbReference>